<organism evidence="4 5">
    <name type="scientific">Bifidobacterium bifidum</name>
    <dbReference type="NCBI Taxonomy" id="1681"/>
    <lineage>
        <taxon>Bacteria</taxon>
        <taxon>Bacillati</taxon>
        <taxon>Actinomycetota</taxon>
        <taxon>Actinomycetes</taxon>
        <taxon>Bifidobacteriales</taxon>
        <taxon>Bifidobacteriaceae</taxon>
        <taxon>Bifidobacterium</taxon>
    </lineage>
</organism>
<dbReference type="InterPro" id="IPR042002">
    <property type="entry name" value="Sortase_C"/>
</dbReference>
<comment type="caution">
    <text evidence="4">The sequence shown here is derived from an EMBL/GenBank/DDBJ whole genome shotgun (WGS) entry which is preliminary data.</text>
</comment>
<dbReference type="InterPro" id="IPR023365">
    <property type="entry name" value="Sortase_dom-sf"/>
</dbReference>
<sequence>MPASSKTIVRGWGAVLGLEDVRKACDARRRASFRGRLLSVVSVALVVSGLVVVSVPVMLQSRSAGEQSATSDRLEKTVAGWPYPRAENELKEARAYNRDLASHGQYVLGEAKDPFTQTKGSVSDKRYLSMLDAGGGVMGSVTIPKIGVDLPIYHGTSESTLELGAGHLYGSSLPVGGKGTHAVITGHRGLVKALMFTRLDELKKGDSFYIKVMGETLGYKVDRVSVIEPSDVSKLRIVEDEDRVTLMTCTPYGVNTHRLLVSGLRAAIPAEVPDESQVIDPRPVPLSVVAAYVLAALCIPLLFTRDSDPRRHSSGVKSDSVLGRKH</sequence>
<dbReference type="Gene3D" id="2.40.260.10">
    <property type="entry name" value="Sortase"/>
    <property type="match status" value="1"/>
</dbReference>
<dbReference type="AlphaFoldDB" id="A0A133KN26"/>
<dbReference type="PATRIC" id="fig|1681.23.peg.379"/>
<evidence type="ECO:0000313" key="5">
    <source>
        <dbReference type="Proteomes" id="UP000070092"/>
    </source>
</evidence>
<dbReference type="Pfam" id="PF04203">
    <property type="entry name" value="Sortase"/>
    <property type="match status" value="1"/>
</dbReference>
<proteinExistence type="predicted"/>
<keyword evidence="3" id="KW-1133">Transmembrane helix</keyword>
<reference evidence="4 5" key="1">
    <citation type="submission" date="2016-01" db="EMBL/GenBank/DDBJ databases">
        <authorList>
            <person name="Oliw E.H."/>
        </authorList>
    </citation>
    <scope>NUCLEOTIDE SEQUENCE [LARGE SCALE GENOMIC DNA]</scope>
    <source>
        <strain evidence="4 5">MJR8628B</strain>
    </source>
</reference>
<evidence type="ECO:0000256" key="3">
    <source>
        <dbReference type="SAM" id="Phobius"/>
    </source>
</evidence>
<keyword evidence="3" id="KW-0812">Transmembrane</keyword>
<protein>
    <submittedName>
        <fullName evidence="4">Sortase family protein</fullName>
    </submittedName>
</protein>
<keyword evidence="3" id="KW-0472">Membrane</keyword>
<dbReference type="RefSeq" id="WP_017143610.1">
    <property type="nucleotide sequence ID" value="NZ_CP058603.1"/>
</dbReference>
<evidence type="ECO:0000256" key="1">
    <source>
        <dbReference type="ARBA" id="ARBA00022801"/>
    </source>
</evidence>
<evidence type="ECO:0000256" key="2">
    <source>
        <dbReference type="PIRSR" id="PIRSR605754-1"/>
    </source>
</evidence>
<keyword evidence="1" id="KW-0378">Hydrolase</keyword>
<feature type="active site" description="Proton donor/acceptor" evidence="2">
    <location>
        <position position="187"/>
    </location>
</feature>
<evidence type="ECO:0000313" key="4">
    <source>
        <dbReference type="EMBL" id="KWZ80830.1"/>
    </source>
</evidence>
<feature type="active site" description="Acyl-thioester intermediate" evidence="2">
    <location>
        <position position="249"/>
    </location>
</feature>
<dbReference type="CDD" id="cd05827">
    <property type="entry name" value="Sortase_C"/>
    <property type="match status" value="1"/>
</dbReference>
<dbReference type="GO" id="GO:0016787">
    <property type="term" value="F:hydrolase activity"/>
    <property type="evidence" value="ECO:0007669"/>
    <property type="project" value="UniProtKB-KW"/>
</dbReference>
<gene>
    <name evidence="4" type="ORF">HMPREF3196_01403</name>
</gene>
<dbReference type="InterPro" id="IPR005754">
    <property type="entry name" value="Sortase"/>
</dbReference>
<dbReference type="NCBIfam" id="NF033745">
    <property type="entry name" value="class_C_sortase"/>
    <property type="match status" value="1"/>
</dbReference>
<feature type="transmembrane region" description="Helical" evidence="3">
    <location>
        <begin position="37"/>
        <end position="59"/>
    </location>
</feature>
<dbReference type="SUPFAM" id="SSF63817">
    <property type="entry name" value="Sortase"/>
    <property type="match status" value="1"/>
</dbReference>
<dbReference type="GeneID" id="93093258"/>
<dbReference type="NCBIfam" id="TIGR01076">
    <property type="entry name" value="sortase_fam"/>
    <property type="match status" value="1"/>
</dbReference>
<dbReference type="Proteomes" id="UP000070092">
    <property type="component" value="Unassembled WGS sequence"/>
</dbReference>
<dbReference type="EMBL" id="LRPO01000039">
    <property type="protein sequence ID" value="KWZ80830.1"/>
    <property type="molecule type" value="Genomic_DNA"/>
</dbReference>
<name>A0A133KN26_BIFBI</name>
<accession>A0A133KN26</accession>